<name>A0ABQ8R811_FUSEQ</name>
<evidence type="ECO:0000256" key="1">
    <source>
        <dbReference type="SAM" id="MobiDB-lite"/>
    </source>
</evidence>
<dbReference type="EMBL" id="JAOQBH010000011">
    <property type="protein sequence ID" value="KAJ4129095.1"/>
    <property type="molecule type" value="Genomic_DNA"/>
</dbReference>
<evidence type="ECO:0000313" key="4">
    <source>
        <dbReference type="Proteomes" id="UP001152024"/>
    </source>
</evidence>
<reference evidence="3" key="1">
    <citation type="submission" date="2022-09" db="EMBL/GenBank/DDBJ databases">
        <title>Fusarium specimens isolated from Avocado Roots.</title>
        <authorList>
            <person name="Stajich J."/>
            <person name="Roper C."/>
            <person name="Heimlech-Rivalta G."/>
        </authorList>
    </citation>
    <scope>NUCLEOTIDE SEQUENCE</scope>
    <source>
        <strain evidence="3">CF00095</strain>
    </source>
</reference>
<keyword evidence="4" id="KW-1185">Reference proteome</keyword>
<feature type="region of interest" description="Disordered" evidence="1">
    <location>
        <begin position="41"/>
        <end position="70"/>
    </location>
</feature>
<feature type="signal peptide" evidence="2">
    <location>
        <begin position="1"/>
        <end position="23"/>
    </location>
</feature>
<feature type="compositionally biased region" description="Polar residues" evidence="1">
    <location>
        <begin position="94"/>
        <end position="126"/>
    </location>
</feature>
<feature type="compositionally biased region" description="Low complexity" evidence="1">
    <location>
        <begin position="134"/>
        <end position="200"/>
    </location>
</feature>
<keyword evidence="2" id="KW-0732">Signal</keyword>
<feature type="region of interest" description="Disordered" evidence="1">
    <location>
        <begin position="94"/>
        <end position="207"/>
    </location>
</feature>
<evidence type="ECO:0000313" key="3">
    <source>
        <dbReference type="EMBL" id="KAJ4129095.1"/>
    </source>
</evidence>
<proteinExistence type="predicted"/>
<gene>
    <name evidence="3" type="ORF">NW768_007626</name>
</gene>
<protein>
    <submittedName>
        <fullName evidence="3">Uncharacterized protein</fullName>
    </submittedName>
</protein>
<sequence length="356" mass="37256">MALSKPVIRAVLFAFISSSGINASPCKPKITTSATETSETLSSALSDTAAGTLSTSVTLETSTETESGSATGSFSAIFTKETSIDTAITVEMTSTEVDSSTATEMTSNGSASLPDETTTQTATDSEPTSDEAMTQTTETAETTTEAIATTSTETTAIEDVTTDTTTAEEAIITTTEILQTTTTEATTTTTSEPTEESPTIRTPSHFTAGYVGTDEYYGIGGTGYRGGSYQAAVYPGYSHIFYLTQDGRMVTDDGFVLSQDPSDSSASAQAVEMAVFSDGNIDGIDPKFVPIKCRGLEPDASGVATIVKCYNPNRSIDDVMQICEPNSRSVGFQVFYIAPELRDGCVETAITVTASN</sequence>
<feature type="chain" id="PRO_5047166466" evidence="2">
    <location>
        <begin position="24"/>
        <end position="356"/>
    </location>
</feature>
<dbReference type="Proteomes" id="UP001152024">
    <property type="component" value="Unassembled WGS sequence"/>
</dbReference>
<comment type="caution">
    <text evidence="3">The sequence shown here is derived from an EMBL/GenBank/DDBJ whole genome shotgun (WGS) entry which is preliminary data.</text>
</comment>
<accession>A0ABQ8R811</accession>
<organism evidence="3 4">
    <name type="scientific">Fusarium equiseti</name>
    <name type="common">Fusarium scirpi</name>
    <dbReference type="NCBI Taxonomy" id="61235"/>
    <lineage>
        <taxon>Eukaryota</taxon>
        <taxon>Fungi</taxon>
        <taxon>Dikarya</taxon>
        <taxon>Ascomycota</taxon>
        <taxon>Pezizomycotina</taxon>
        <taxon>Sordariomycetes</taxon>
        <taxon>Hypocreomycetidae</taxon>
        <taxon>Hypocreales</taxon>
        <taxon>Nectriaceae</taxon>
        <taxon>Fusarium</taxon>
        <taxon>Fusarium incarnatum-equiseti species complex</taxon>
    </lineage>
</organism>
<evidence type="ECO:0000256" key="2">
    <source>
        <dbReference type="SAM" id="SignalP"/>
    </source>
</evidence>